<evidence type="ECO:0000313" key="1">
    <source>
        <dbReference type="EMBL" id="KMZ68245.1"/>
    </source>
</evidence>
<proteinExistence type="predicted"/>
<keyword evidence="2" id="KW-1185">Reference proteome</keyword>
<gene>
    <name evidence="1" type="ORF">ZOSMA_246G00370</name>
</gene>
<name>A0A0K9PJ35_ZOSMR</name>
<organism evidence="1 2">
    <name type="scientific">Zostera marina</name>
    <name type="common">Eelgrass</name>
    <dbReference type="NCBI Taxonomy" id="29655"/>
    <lineage>
        <taxon>Eukaryota</taxon>
        <taxon>Viridiplantae</taxon>
        <taxon>Streptophyta</taxon>
        <taxon>Embryophyta</taxon>
        <taxon>Tracheophyta</taxon>
        <taxon>Spermatophyta</taxon>
        <taxon>Magnoliopsida</taxon>
        <taxon>Liliopsida</taxon>
        <taxon>Zosteraceae</taxon>
        <taxon>Zostera</taxon>
    </lineage>
</organism>
<dbReference type="AlphaFoldDB" id="A0A0K9PJ35"/>
<reference evidence="2" key="1">
    <citation type="journal article" date="2016" name="Nature">
        <title>The genome of the seagrass Zostera marina reveals angiosperm adaptation to the sea.</title>
        <authorList>
            <person name="Olsen J.L."/>
            <person name="Rouze P."/>
            <person name="Verhelst B."/>
            <person name="Lin Y.-C."/>
            <person name="Bayer T."/>
            <person name="Collen J."/>
            <person name="Dattolo E."/>
            <person name="De Paoli E."/>
            <person name="Dittami S."/>
            <person name="Maumus F."/>
            <person name="Michel G."/>
            <person name="Kersting A."/>
            <person name="Lauritano C."/>
            <person name="Lohaus R."/>
            <person name="Toepel M."/>
            <person name="Tonon T."/>
            <person name="Vanneste K."/>
            <person name="Amirebrahimi M."/>
            <person name="Brakel J."/>
            <person name="Bostroem C."/>
            <person name="Chovatia M."/>
            <person name="Grimwood J."/>
            <person name="Jenkins J.W."/>
            <person name="Jueterbock A."/>
            <person name="Mraz A."/>
            <person name="Stam W.T."/>
            <person name="Tice H."/>
            <person name="Bornberg-Bauer E."/>
            <person name="Green P.J."/>
            <person name="Pearson G.A."/>
            <person name="Procaccini G."/>
            <person name="Duarte C.M."/>
            <person name="Schmutz J."/>
            <person name="Reusch T.B.H."/>
            <person name="Van de Peer Y."/>
        </authorList>
    </citation>
    <scope>NUCLEOTIDE SEQUENCE [LARGE SCALE GENOMIC DNA]</scope>
    <source>
        <strain evidence="2">cv. Finnish</strain>
    </source>
</reference>
<dbReference type="Proteomes" id="UP000036987">
    <property type="component" value="Unassembled WGS sequence"/>
</dbReference>
<comment type="caution">
    <text evidence="1">The sequence shown here is derived from an EMBL/GenBank/DDBJ whole genome shotgun (WGS) entry which is preliminary data.</text>
</comment>
<dbReference type="EMBL" id="LFYR01000857">
    <property type="protein sequence ID" value="KMZ68245.1"/>
    <property type="molecule type" value="Genomic_DNA"/>
</dbReference>
<sequence length="30" mass="3637">MSIFYILLEGTKYSTNFDSSLILKSWRFYI</sequence>
<accession>A0A0K9PJ35</accession>
<evidence type="ECO:0000313" key="2">
    <source>
        <dbReference type="Proteomes" id="UP000036987"/>
    </source>
</evidence>
<protein>
    <submittedName>
        <fullName evidence="1">Uncharacterized protein</fullName>
    </submittedName>
</protein>